<dbReference type="GO" id="GO:0005737">
    <property type="term" value="C:cytoplasm"/>
    <property type="evidence" value="ECO:0007669"/>
    <property type="project" value="UniProtKB-SubCell"/>
</dbReference>
<comment type="similarity">
    <text evidence="3">Belongs to the GlpE family.</text>
</comment>
<dbReference type="SUPFAM" id="SSF52821">
    <property type="entry name" value="Rhodanese/Cell cycle control phosphatase"/>
    <property type="match status" value="1"/>
</dbReference>
<dbReference type="InterPro" id="IPR001763">
    <property type="entry name" value="Rhodanese-like_dom"/>
</dbReference>
<feature type="active site" description="Cysteine persulfide intermediate" evidence="3">
    <location>
        <position position="65"/>
    </location>
</feature>
<evidence type="ECO:0000313" key="6">
    <source>
        <dbReference type="EMBL" id="SUQ00619.1"/>
    </source>
</evidence>
<dbReference type="CDD" id="cd01444">
    <property type="entry name" value="GlpE_ST"/>
    <property type="match status" value="1"/>
</dbReference>
<dbReference type="InterPro" id="IPR023695">
    <property type="entry name" value="Thiosulf_sulfurTrfase"/>
</dbReference>
<dbReference type="Gene3D" id="3.40.250.10">
    <property type="entry name" value="Rhodanese-like domain"/>
    <property type="match status" value="1"/>
</dbReference>
<dbReference type="AlphaFoldDB" id="A0A085U739"/>
<dbReference type="eggNOG" id="COG0607">
    <property type="taxonomic scope" value="Bacteria"/>
</dbReference>
<feature type="domain" description="Rhodanese" evidence="4">
    <location>
        <begin position="17"/>
        <end position="105"/>
    </location>
</feature>
<dbReference type="PANTHER" id="PTHR43031:SF6">
    <property type="entry name" value="THIOSULFATE SULFURTRANSFERASE GLPE"/>
    <property type="match status" value="1"/>
</dbReference>
<dbReference type="HAMAP" id="MF_01009">
    <property type="entry name" value="Thiosulf_sulfurtr"/>
    <property type="match status" value="1"/>
</dbReference>
<name>A0A085U739_YERRU</name>
<dbReference type="GO" id="GO:0004792">
    <property type="term" value="F:thiosulfate-cyanide sulfurtransferase activity"/>
    <property type="evidence" value="ECO:0007669"/>
    <property type="project" value="UniProtKB-UniRule"/>
</dbReference>
<dbReference type="RefSeq" id="WP_004718408.1">
    <property type="nucleotide sequence ID" value="NZ_CABIHT010000031.1"/>
</dbReference>
<evidence type="ECO:0000256" key="1">
    <source>
        <dbReference type="ARBA" id="ARBA00022490"/>
    </source>
</evidence>
<evidence type="ECO:0000313" key="5">
    <source>
        <dbReference type="EMBL" id="CEK25980.1"/>
    </source>
</evidence>
<dbReference type="PATRIC" id="fig|29486.44.peg.1798"/>
<dbReference type="PANTHER" id="PTHR43031">
    <property type="entry name" value="FAD-DEPENDENT OXIDOREDUCTASE"/>
    <property type="match status" value="1"/>
</dbReference>
<reference evidence="6 7" key="2">
    <citation type="submission" date="2018-06" db="EMBL/GenBank/DDBJ databases">
        <authorList>
            <consortium name="Pathogen Informatics"/>
            <person name="Doyle S."/>
        </authorList>
    </citation>
    <scope>NUCLEOTIDE SEQUENCE [LARGE SCALE GENOMIC DNA]</scope>
    <source>
        <strain evidence="6 7">NCTC10476</strain>
    </source>
</reference>
<comment type="catalytic activity">
    <reaction evidence="3">
        <text>thiosulfate + [thioredoxin]-dithiol = [thioredoxin]-disulfide + hydrogen sulfide + sulfite + 2 H(+)</text>
        <dbReference type="Rhea" id="RHEA:83859"/>
        <dbReference type="Rhea" id="RHEA-COMP:10698"/>
        <dbReference type="Rhea" id="RHEA-COMP:10700"/>
        <dbReference type="ChEBI" id="CHEBI:15378"/>
        <dbReference type="ChEBI" id="CHEBI:17359"/>
        <dbReference type="ChEBI" id="CHEBI:29919"/>
        <dbReference type="ChEBI" id="CHEBI:29950"/>
        <dbReference type="ChEBI" id="CHEBI:33542"/>
        <dbReference type="ChEBI" id="CHEBI:50058"/>
    </reaction>
</comment>
<evidence type="ECO:0000256" key="3">
    <source>
        <dbReference type="HAMAP-Rule" id="MF_01009"/>
    </source>
</evidence>
<dbReference type="InterPro" id="IPR036873">
    <property type="entry name" value="Rhodanese-like_dom_sf"/>
</dbReference>
<keyword evidence="2 3" id="KW-0808">Transferase</keyword>
<dbReference type="InterPro" id="IPR050229">
    <property type="entry name" value="GlpE_sulfurtransferase"/>
</dbReference>
<gene>
    <name evidence="3 6" type="primary">glpE</name>
    <name evidence="5" type="ORF">CSF007_0930</name>
    <name evidence="6" type="ORF">NCTC10476_01920</name>
</gene>
<dbReference type="KEGG" id="yru:BD65_2125"/>
<protein>
    <recommendedName>
        <fullName evidence="3">Thiosulfate sulfurtransferase GlpE</fullName>
        <ecNumber evidence="3">2.8.1.1</ecNumber>
    </recommendedName>
</protein>
<dbReference type="PROSITE" id="PS50206">
    <property type="entry name" value="RHODANESE_3"/>
    <property type="match status" value="1"/>
</dbReference>
<evidence type="ECO:0000313" key="7">
    <source>
        <dbReference type="Proteomes" id="UP000255169"/>
    </source>
</evidence>
<dbReference type="EC" id="2.8.1.1" evidence="3"/>
<dbReference type="Pfam" id="PF00581">
    <property type="entry name" value="Rhodanese"/>
    <property type="match status" value="1"/>
</dbReference>
<dbReference type="OrthoDB" id="9811849at2"/>
<dbReference type="STRING" id="29486.UGYR_10910"/>
<comment type="catalytic activity">
    <reaction evidence="3">
        <text>thiosulfate + hydrogen cyanide = thiocyanate + sulfite + 2 H(+)</text>
        <dbReference type="Rhea" id="RHEA:16881"/>
        <dbReference type="ChEBI" id="CHEBI:15378"/>
        <dbReference type="ChEBI" id="CHEBI:17359"/>
        <dbReference type="ChEBI" id="CHEBI:18022"/>
        <dbReference type="ChEBI" id="CHEBI:18407"/>
        <dbReference type="ChEBI" id="CHEBI:33542"/>
        <dbReference type="EC" id="2.8.1.1"/>
    </reaction>
</comment>
<accession>A0A085U739</accession>
<reference evidence="5" key="1">
    <citation type="journal article" date="2015" name="Genome Announc.">
        <title>Complete Genome Sequence of Yersinia ruckeri Strain CSF007-82, Etiologic Agent of Red Mouth Disease in Salmonid Fish.</title>
        <authorList>
            <person name="Nelson M.C."/>
            <person name="LaPatra S.E."/>
            <person name="Welch T.J."/>
            <person name="Graf J."/>
        </authorList>
    </citation>
    <scope>NUCLEOTIDE SEQUENCE</scope>
    <source>
        <strain evidence="5">CSF007-82</strain>
    </source>
</reference>
<keyword evidence="7" id="KW-1185">Reference proteome</keyword>
<dbReference type="Proteomes" id="UP000255169">
    <property type="component" value="Unassembled WGS sequence"/>
</dbReference>
<sequence>MEQFEVIDIEQAYTRWKEGQTVLVDIRDPQSYEAGHTPGAFHLTNGSLPAFIQHTDVDQPVMVMCYHGNSSRGAAQYLLEQGFDAVYSINGGFEAWAKHYPQDIATEKA</sequence>
<dbReference type="KEGG" id="yrb:UGYR_10910"/>
<keyword evidence="1 3" id="KW-0963">Cytoplasm</keyword>
<proteinExistence type="inferred from homology"/>
<comment type="function">
    <text evidence="3">Transferase that catalyzes the transfer of sulfur from thiosulfate to thiophilic acceptors such as cyanide or dithiols. May function in a CysM-independent thiosulfate assimilation pathway by catalyzing the conversion of thiosulfate to sulfite, which can then be used for L-cysteine biosynthesis.</text>
</comment>
<evidence type="ECO:0000259" key="4">
    <source>
        <dbReference type="PROSITE" id="PS50206"/>
    </source>
</evidence>
<dbReference type="SMART" id="SM00450">
    <property type="entry name" value="RHOD"/>
    <property type="match status" value="1"/>
</dbReference>
<dbReference type="EMBL" id="UHJG01000001">
    <property type="protein sequence ID" value="SUQ00619.1"/>
    <property type="molecule type" value="Genomic_DNA"/>
</dbReference>
<dbReference type="GeneID" id="66877966"/>
<organism evidence="5">
    <name type="scientific">Yersinia ruckeri</name>
    <dbReference type="NCBI Taxonomy" id="29486"/>
    <lineage>
        <taxon>Bacteria</taxon>
        <taxon>Pseudomonadati</taxon>
        <taxon>Pseudomonadota</taxon>
        <taxon>Gammaproteobacteria</taxon>
        <taxon>Enterobacterales</taxon>
        <taxon>Yersiniaceae</taxon>
        <taxon>Yersinia</taxon>
    </lineage>
</organism>
<comment type="subcellular location">
    <subcellularLocation>
        <location evidence="3">Cytoplasm</location>
    </subcellularLocation>
</comment>
<dbReference type="NCBIfam" id="NF001195">
    <property type="entry name" value="PRK00162.1"/>
    <property type="match status" value="1"/>
</dbReference>
<evidence type="ECO:0000256" key="2">
    <source>
        <dbReference type="ARBA" id="ARBA00022679"/>
    </source>
</evidence>
<dbReference type="EMBL" id="LN681231">
    <property type="protein sequence ID" value="CEK25980.1"/>
    <property type="molecule type" value="Genomic_DNA"/>
</dbReference>